<evidence type="ECO:0000313" key="1">
    <source>
        <dbReference type="EMBL" id="KNZ51997.1"/>
    </source>
</evidence>
<reference evidence="2 3" key="1">
    <citation type="submission" date="2015-08" db="EMBL/GenBank/DDBJ databases">
        <title>Next Generation Sequencing and Analysis of the Genome of Puccinia sorghi L Schw, the Causal Agent of Maize Common Rust.</title>
        <authorList>
            <person name="Rochi L."/>
            <person name="Burguener G."/>
            <person name="Darino M."/>
            <person name="Turjanski A."/>
            <person name="Kreff E."/>
            <person name="Dieguez M.J."/>
            <person name="Sacco F."/>
        </authorList>
    </citation>
    <scope>NUCLEOTIDE SEQUENCE [LARGE SCALE GENOMIC DNA]</scope>
    <source>
        <strain evidence="2 3">RO10H11247</strain>
    </source>
</reference>
<proteinExistence type="predicted"/>
<dbReference type="VEuPathDB" id="FungiDB:VP01_3734g3"/>
<dbReference type="EMBL" id="LAVV01008762">
    <property type="protein sequence ID" value="KNZ51997.1"/>
    <property type="molecule type" value="Genomic_DNA"/>
</dbReference>
<dbReference type="AlphaFoldDB" id="A0A0L6V309"/>
<gene>
    <name evidence="2" type="ORF">VP01_2753g5</name>
    <name evidence="1" type="ORF">VP01_3734g3</name>
</gene>
<dbReference type="Proteomes" id="UP000037035">
    <property type="component" value="Unassembled WGS sequence"/>
</dbReference>
<comment type="caution">
    <text evidence="2">The sequence shown here is derived from an EMBL/GenBank/DDBJ whole genome shotgun (WGS) entry which is preliminary data.</text>
</comment>
<sequence>MAPELFSMIGEFDFIIPSCDANFHRYEPIAHIELVNSRRTEDENESEGEVEFIAEQSFQVKIEEDDEMF</sequence>
<accession>A0A0L6V309</accession>
<keyword evidence="3" id="KW-1185">Reference proteome</keyword>
<protein>
    <submittedName>
        <fullName evidence="2">Uncharacterized protein</fullName>
    </submittedName>
</protein>
<dbReference type="EMBL" id="LAVV01007672">
    <property type="protein sequence ID" value="KNZ55151.1"/>
    <property type="molecule type" value="Genomic_DNA"/>
</dbReference>
<organism evidence="2 3">
    <name type="scientific">Puccinia sorghi</name>
    <dbReference type="NCBI Taxonomy" id="27349"/>
    <lineage>
        <taxon>Eukaryota</taxon>
        <taxon>Fungi</taxon>
        <taxon>Dikarya</taxon>
        <taxon>Basidiomycota</taxon>
        <taxon>Pucciniomycotina</taxon>
        <taxon>Pucciniomycetes</taxon>
        <taxon>Pucciniales</taxon>
        <taxon>Pucciniaceae</taxon>
        <taxon>Puccinia</taxon>
    </lineage>
</organism>
<dbReference type="VEuPathDB" id="FungiDB:VP01_2753g5"/>
<evidence type="ECO:0000313" key="2">
    <source>
        <dbReference type="EMBL" id="KNZ55151.1"/>
    </source>
</evidence>
<name>A0A0L6V309_9BASI</name>
<dbReference type="OrthoDB" id="2517013at2759"/>
<evidence type="ECO:0000313" key="3">
    <source>
        <dbReference type="Proteomes" id="UP000037035"/>
    </source>
</evidence>